<name>J9DDA3_9ZZZZ</name>
<feature type="domain" description="GSCFA" evidence="1">
    <location>
        <begin position="2"/>
        <end position="200"/>
    </location>
</feature>
<dbReference type="SUPFAM" id="SSF52266">
    <property type="entry name" value="SGNH hydrolase"/>
    <property type="match status" value="1"/>
</dbReference>
<proteinExistence type="predicted"/>
<accession>J9DDA3</accession>
<protein>
    <submittedName>
        <fullName evidence="2">GSCFA family protein</fullName>
    </submittedName>
</protein>
<dbReference type="Gene3D" id="3.40.50.1110">
    <property type="entry name" value="SGNH hydrolase"/>
    <property type="match status" value="1"/>
</dbReference>
<evidence type="ECO:0000259" key="1">
    <source>
        <dbReference type="Pfam" id="PF08885"/>
    </source>
</evidence>
<dbReference type="InterPro" id="IPR036514">
    <property type="entry name" value="SGNH_hydro_sf"/>
</dbReference>
<organism evidence="2">
    <name type="scientific">gut metagenome</name>
    <dbReference type="NCBI Taxonomy" id="749906"/>
    <lineage>
        <taxon>unclassified sequences</taxon>
        <taxon>metagenomes</taxon>
        <taxon>organismal metagenomes</taxon>
    </lineage>
</organism>
<dbReference type="EMBL" id="AMCI01000008">
    <property type="protein sequence ID" value="EJX10971.1"/>
    <property type="molecule type" value="Genomic_DNA"/>
</dbReference>
<gene>
    <name evidence="2" type="ORF">EVA_00320</name>
</gene>
<reference evidence="2" key="1">
    <citation type="journal article" date="2012" name="PLoS ONE">
        <title>Gene sets for utilization of primary and secondary nutrition supplies in the distal gut of endangered iberian lynx.</title>
        <authorList>
            <person name="Alcaide M."/>
            <person name="Messina E."/>
            <person name="Richter M."/>
            <person name="Bargiela R."/>
            <person name="Peplies J."/>
            <person name="Huws S.A."/>
            <person name="Newbold C.J."/>
            <person name="Golyshin P.N."/>
            <person name="Simon M.A."/>
            <person name="Lopez G."/>
            <person name="Yakimov M.M."/>
            <person name="Ferrer M."/>
        </authorList>
    </citation>
    <scope>NUCLEOTIDE SEQUENCE</scope>
</reference>
<dbReference type="InterPro" id="IPR014982">
    <property type="entry name" value="GSCFA"/>
</dbReference>
<comment type="caution">
    <text evidence="2">The sequence shown here is derived from an EMBL/GenBank/DDBJ whole genome shotgun (WGS) entry which is preliminary data.</text>
</comment>
<sequence>MVEALWQIRSRQHYTADDLFRAGGQWHSWMHHSAFSAATPETCLSLINRRLERAADSLPRLDWLVITWGTAYAYWLKEQELVVGNCHKQPESLFVRRLLTVDEIVTEWDCLLTELRRENPDLKILLTVSPIRHAKDGMHGNQVSKSTLLLAVDELCRRWPECHYFPSYEIMMDELRDYRFYADDMLHPSPMAVDYLWECFSDCYFSRETLQIMKEWDGIRKAMEHKPFQPQSEAYRDFLTQIVLKIDRMKEKFPYFDVQKEIEQCQARLKR</sequence>
<dbReference type="Pfam" id="PF08885">
    <property type="entry name" value="GSCFA"/>
    <property type="match status" value="1"/>
</dbReference>
<dbReference type="AlphaFoldDB" id="J9DDA3"/>
<evidence type="ECO:0000313" key="2">
    <source>
        <dbReference type="EMBL" id="EJX10971.1"/>
    </source>
</evidence>